<accession>A0A8H7NWQ0</accession>
<evidence type="ECO:0000313" key="2">
    <source>
        <dbReference type="Proteomes" id="UP000639403"/>
    </source>
</evidence>
<organism evidence="1 2">
    <name type="scientific">Rhodonia placenta</name>
    <dbReference type="NCBI Taxonomy" id="104341"/>
    <lineage>
        <taxon>Eukaryota</taxon>
        <taxon>Fungi</taxon>
        <taxon>Dikarya</taxon>
        <taxon>Basidiomycota</taxon>
        <taxon>Agaricomycotina</taxon>
        <taxon>Agaricomycetes</taxon>
        <taxon>Polyporales</taxon>
        <taxon>Adustoporiaceae</taxon>
        <taxon>Rhodonia</taxon>
    </lineage>
</organism>
<reference evidence="1" key="1">
    <citation type="submission" date="2020-11" db="EMBL/GenBank/DDBJ databases">
        <authorList>
            <person name="Koelle M."/>
            <person name="Horta M.A.C."/>
            <person name="Nowrousian M."/>
            <person name="Ohm R.A."/>
            <person name="Benz P."/>
            <person name="Pilgard A."/>
        </authorList>
    </citation>
    <scope>NUCLEOTIDE SEQUENCE</scope>
    <source>
        <strain evidence="1">FPRL280</strain>
    </source>
</reference>
<comment type="caution">
    <text evidence="1">The sequence shown here is derived from an EMBL/GenBank/DDBJ whole genome shotgun (WGS) entry which is preliminary data.</text>
</comment>
<dbReference type="AlphaFoldDB" id="A0A8H7NWQ0"/>
<gene>
    <name evidence="1" type="ORF">IEO21_08161</name>
</gene>
<reference evidence="1" key="2">
    <citation type="journal article" name="Front. Microbiol.">
        <title>Degradative Capacity of Two Strains of Rhodonia placenta: From Phenotype to Genotype.</title>
        <authorList>
            <person name="Kolle M."/>
            <person name="Horta M.A.C."/>
            <person name="Nowrousian M."/>
            <person name="Ohm R.A."/>
            <person name="Benz J.P."/>
            <person name="Pilgard A."/>
        </authorList>
    </citation>
    <scope>NUCLEOTIDE SEQUENCE</scope>
    <source>
        <strain evidence="1">FPRL280</strain>
    </source>
</reference>
<dbReference type="EMBL" id="JADOXO010000270">
    <property type="protein sequence ID" value="KAF9807546.1"/>
    <property type="molecule type" value="Genomic_DNA"/>
</dbReference>
<dbReference type="Proteomes" id="UP000639403">
    <property type="component" value="Unassembled WGS sequence"/>
</dbReference>
<protein>
    <submittedName>
        <fullName evidence="1">Uncharacterized protein</fullName>
    </submittedName>
</protein>
<sequence>MCDFLMLCFVSGEDEYVIQEDLVHHGLEGCGGVGEVKEHYQGFVQSLVSYKGSLPLITGFDLDIVVSPSNVELHEEHSAMGLIYYLSN</sequence>
<evidence type="ECO:0000313" key="1">
    <source>
        <dbReference type="EMBL" id="KAF9807546.1"/>
    </source>
</evidence>
<proteinExistence type="predicted"/>
<name>A0A8H7NWQ0_9APHY</name>